<keyword evidence="4" id="KW-1185">Reference proteome</keyword>
<protein>
    <submittedName>
        <fullName evidence="3">Uncharacterized protein</fullName>
    </submittedName>
</protein>
<evidence type="ECO:0000313" key="4">
    <source>
        <dbReference type="Proteomes" id="UP001558353"/>
    </source>
</evidence>
<feature type="compositionally biased region" description="Basic and acidic residues" evidence="1">
    <location>
        <begin position="119"/>
        <end position="129"/>
    </location>
</feature>
<keyword evidence="2" id="KW-0812">Transmembrane</keyword>
<accession>A0ABV3UXA7</accession>
<gene>
    <name evidence="3" type="ORF">VVR64_08940</name>
</gene>
<feature type="region of interest" description="Disordered" evidence="1">
    <location>
        <begin position="99"/>
        <end position="155"/>
    </location>
</feature>
<dbReference type="RefSeq" id="WP_368522713.1">
    <property type="nucleotide sequence ID" value="NZ_JAYWMA010000009.1"/>
</dbReference>
<dbReference type="EMBL" id="JAYWMA010000009">
    <property type="protein sequence ID" value="MEX3529179.1"/>
    <property type="molecule type" value="Genomic_DNA"/>
</dbReference>
<name>A0ABV3UXA7_9CORY</name>
<keyword evidence="2" id="KW-1133">Transmembrane helix</keyword>
<sequence>MGAVVILVIGWWTGFMARPWEMTVTPMPTWPILTVGVPLPDVPGAVWISKGLWALVIGSVIFAFELRAWGWDAAGTVAPPEKNRDGSWRVIEDKEKAKLDPLAGVETPAESEAVDLETVEARRQGDQKIKLAGASGEAQQVPDSAPHDDEMEQER</sequence>
<evidence type="ECO:0000256" key="2">
    <source>
        <dbReference type="SAM" id="Phobius"/>
    </source>
</evidence>
<feature type="transmembrane region" description="Helical" evidence="2">
    <location>
        <begin position="44"/>
        <end position="64"/>
    </location>
</feature>
<reference evidence="3 4" key="1">
    <citation type="journal article" date="2024" name="Fungal Genet. Biol.">
        <title>The porcine skin microbiome exhibits broad fungal antagonism.</title>
        <authorList>
            <person name="De La Cruz K.F."/>
            <person name="Townsend E.C."/>
            <person name="Alex Cheong J.Z."/>
            <person name="Salamzade R."/>
            <person name="Liu A."/>
            <person name="Sandstrom S."/>
            <person name="Davila E."/>
            <person name="Huang L."/>
            <person name="Xu K.H."/>
            <person name="Wu S.Y."/>
            <person name="Meudt J.J."/>
            <person name="Shanmuganayagam D."/>
            <person name="Gibson A.L.F."/>
            <person name="Kalan L.R."/>
        </authorList>
    </citation>
    <scope>NUCLEOTIDE SEQUENCE [LARGE SCALE GENOMIC DNA]</scope>
    <source>
        <strain evidence="3 4">LK2569</strain>
    </source>
</reference>
<comment type="caution">
    <text evidence="3">The sequence shown here is derived from an EMBL/GenBank/DDBJ whole genome shotgun (WGS) entry which is preliminary data.</text>
</comment>
<dbReference type="Proteomes" id="UP001558353">
    <property type="component" value="Unassembled WGS sequence"/>
</dbReference>
<keyword evidence="2" id="KW-0472">Membrane</keyword>
<proteinExistence type="predicted"/>
<organism evidence="3 4">
    <name type="scientific">Corynebacterium xerosis</name>
    <dbReference type="NCBI Taxonomy" id="1725"/>
    <lineage>
        <taxon>Bacteria</taxon>
        <taxon>Bacillati</taxon>
        <taxon>Actinomycetota</taxon>
        <taxon>Actinomycetes</taxon>
        <taxon>Mycobacteriales</taxon>
        <taxon>Corynebacteriaceae</taxon>
        <taxon>Corynebacterium</taxon>
    </lineage>
</organism>
<evidence type="ECO:0000313" key="3">
    <source>
        <dbReference type="EMBL" id="MEX3529179.1"/>
    </source>
</evidence>
<evidence type="ECO:0000256" key="1">
    <source>
        <dbReference type="SAM" id="MobiDB-lite"/>
    </source>
</evidence>